<dbReference type="GO" id="GO:0000462">
    <property type="term" value="P:maturation of SSU-rRNA from tricistronic rRNA transcript (SSU-rRNA, 5.8S rRNA, LSU-rRNA)"/>
    <property type="evidence" value="ECO:0007669"/>
    <property type="project" value="InterPro"/>
</dbReference>
<evidence type="ECO:0008006" key="10">
    <source>
        <dbReference type="Google" id="ProtNLM"/>
    </source>
</evidence>
<dbReference type="GO" id="GO:0030515">
    <property type="term" value="F:snoRNA binding"/>
    <property type="evidence" value="ECO:0007669"/>
    <property type="project" value="InterPro"/>
</dbReference>
<dbReference type="PANTHER" id="PTHR23271:SF1">
    <property type="entry name" value="U3 SMALL NUCLEOLAR RNA-ASSOCIATED PROTEIN 6 HOMOLOG"/>
    <property type="match status" value="1"/>
</dbReference>
<dbReference type="Gene3D" id="1.25.40.10">
    <property type="entry name" value="Tetratricopeptide repeat domain"/>
    <property type="match status" value="2"/>
</dbReference>
<evidence type="ECO:0000313" key="9">
    <source>
        <dbReference type="Proteomes" id="UP000708148"/>
    </source>
</evidence>
<feature type="domain" description="U3 small nucleolar RNA-associated protein 6 homolog C-terminal" evidence="7">
    <location>
        <begin position="320"/>
        <end position="602"/>
    </location>
</feature>
<evidence type="ECO:0000256" key="5">
    <source>
        <dbReference type="ARBA" id="ARBA00023242"/>
    </source>
</evidence>
<accession>A0A8S1J4Q8</accession>
<dbReference type="Proteomes" id="UP000708148">
    <property type="component" value="Unassembled WGS sequence"/>
</dbReference>
<keyword evidence="9" id="KW-1185">Reference proteome</keyword>
<comment type="caution">
    <text evidence="8">The sequence shown here is derived from an EMBL/GenBank/DDBJ whole genome shotgun (WGS) entry which is preliminary data.</text>
</comment>
<gene>
    <name evidence="8" type="ORF">OSTQU699_LOCUS8051</name>
</gene>
<dbReference type="InterPro" id="IPR003107">
    <property type="entry name" value="HAT"/>
</dbReference>
<comment type="similarity">
    <text evidence="2">Belongs to the UTP6 family.</text>
</comment>
<keyword evidence="5" id="KW-0539">Nucleus</keyword>
<comment type="subcellular location">
    <subcellularLocation>
        <location evidence="1">Nucleus</location>
        <location evidence="1">Nucleolus</location>
    </subcellularLocation>
</comment>
<dbReference type="GO" id="GO:0034388">
    <property type="term" value="C:Pwp2p-containing subcomplex of 90S preribosome"/>
    <property type="evidence" value="ECO:0007669"/>
    <property type="project" value="TreeGrafter"/>
</dbReference>
<evidence type="ECO:0000256" key="4">
    <source>
        <dbReference type="ARBA" id="ARBA00022737"/>
    </source>
</evidence>
<dbReference type="GO" id="GO:0032040">
    <property type="term" value="C:small-subunit processome"/>
    <property type="evidence" value="ECO:0007669"/>
    <property type="project" value="TreeGrafter"/>
</dbReference>
<proteinExistence type="inferred from homology"/>
<dbReference type="PANTHER" id="PTHR23271">
    <property type="entry name" value="HEPATOCELLULAR CARCINOMA-ASSOCIATED ANTIGEN 66"/>
    <property type="match status" value="1"/>
</dbReference>
<evidence type="ECO:0000259" key="7">
    <source>
        <dbReference type="Pfam" id="PF24892"/>
    </source>
</evidence>
<dbReference type="Pfam" id="PF24892">
    <property type="entry name" value="UTP6_C"/>
    <property type="match status" value="1"/>
</dbReference>
<evidence type="ECO:0000256" key="1">
    <source>
        <dbReference type="ARBA" id="ARBA00004604"/>
    </source>
</evidence>
<keyword evidence="3" id="KW-0698">rRNA processing</keyword>
<protein>
    <recommendedName>
        <fullName evidence="10">U3 small nucleolar RNA-associated protein 6</fullName>
    </recommendedName>
</protein>
<organism evidence="8 9">
    <name type="scientific">Ostreobium quekettii</name>
    <dbReference type="NCBI Taxonomy" id="121088"/>
    <lineage>
        <taxon>Eukaryota</taxon>
        <taxon>Viridiplantae</taxon>
        <taxon>Chlorophyta</taxon>
        <taxon>core chlorophytes</taxon>
        <taxon>Ulvophyceae</taxon>
        <taxon>TCBD clade</taxon>
        <taxon>Bryopsidales</taxon>
        <taxon>Ostreobineae</taxon>
        <taxon>Ostreobiaceae</taxon>
        <taxon>Ostreobium</taxon>
    </lineage>
</organism>
<evidence type="ECO:0000259" key="6">
    <source>
        <dbReference type="Pfam" id="PF08640"/>
    </source>
</evidence>
<dbReference type="SMART" id="SM00386">
    <property type="entry name" value="HAT"/>
    <property type="match status" value="4"/>
</dbReference>
<evidence type="ECO:0000256" key="3">
    <source>
        <dbReference type="ARBA" id="ARBA00022552"/>
    </source>
</evidence>
<feature type="domain" description="U3 small nucleolar RNA-associated protein 6 N-terminal" evidence="6">
    <location>
        <begin position="9"/>
        <end position="78"/>
    </location>
</feature>
<keyword evidence="4" id="KW-0677">Repeat</keyword>
<evidence type="ECO:0000313" key="8">
    <source>
        <dbReference type="EMBL" id="CAD7702694.1"/>
    </source>
</evidence>
<sequence>MADSARYRLEELTPVVAALHKSGYFEKHELKVLVETMHDFECKIKSTTLKKEDWKRYIDHQLKVEQLRKIRQATRRIKKLGEDEGRLARKGIERHIHFLYSRAVHKFKGATELWEDWIDFCQSSRSYKRLSKVIHEALSYNPGCTSLRLKATEWELEHNENPTTARVLFQDGLRKVKGNAAKILWIHYFQMELQYVHKLKSRQEALGISLSGEGDDEGDEGSNAEETAVREVLGGALAKLVLRNALSAFPVDLSMRRALLSVLNRHTIESAEGLEEIICCELKEKLGKMPEAWDVVAQHYYAKALGQKPWTQALKEATLAFEEGLHHAPHVVDYYVDFLLQQLNGQEQGKGDPSMNSGCSKDDSQQEMLKLQLRNICKQACKEGSCSDSVVLCWLDLERELGTLEETAGACALACRLRPLVPQTWMRHLSVETQLSQGTNSRFVKLEQVCLDALRHLLESPAVWRACMDVMLECGVVFKPVQELMIQLAMRGVQSSEMGELMGEFVSIVGRMDGIDCARSFFRKITASALSLHASFYKGVIKMEEEEVVSNTDAKRRKRISSLYEAAVLKAGQEDIELWVDYARFEYRNGGNYGHLLWRAEKAGHSAVDLDRLWQKGIR</sequence>
<dbReference type="EMBL" id="CAJHUC010001911">
    <property type="protein sequence ID" value="CAD7702694.1"/>
    <property type="molecule type" value="Genomic_DNA"/>
</dbReference>
<dbReference type="AlphaFoldDB" id="A0A8S1J4Q8"/>
<reference evidence="8" key="1">
    <citation type="submission" date="2020-12" db="EMBL/GenBank/DDBJ databases">
        <authorList>
            <person name="Iha C."/>
        </authorList>
    </citation>
    <scope>NUCLEOTIDE SEQUENCE</scope>
</reference>
<dbReference type="InterPro" id="IPR013949">
    <property type="entry name" value="Utp6"/>
</dbReference>
<dbReference type="InterPro" id="IPR011990">
    <property type="entry name" value="TPR-like_helical_dom_sf"/>
</dbReference>
<dbReference type="InterPro" id="IPR055347">
    <property type="entry name" value="UTP6_N"/>
</dbReference>
<dbReference type="Pfam" id="PF08640">
    <property type="entry name" value="U3_assoc_6"/>
    <property type="match status" value="1"/>
</dbReference>
<dbReference type="SUPFAM" id="SSF48452">
    <property type="entry name" value="TPR-like"/>
    <property type="match status" value="1"/>
</dbReference>
<dbReference type="InterPro" id="IPR056907">
    <property type="entry name" value="UTP6_C"/>
</dbReference>
<dbReference type="OrthoDB" id="28112at2759"/>
<evidence type="ECO:0000256" key="2">
    <source>
        <dbReference type="ARBA" id="ARBA00010734"/>
    </source>
</evidence>
<name>A0A8S1J4Q8_9CHLO</name>